<dbReference type="Proteomes" id="UP000006514">
    <property type="component" value="Unassembled WGS sequence"/>
</dbReference>
<feature type="region of interest" description="Disordered" evidence="1">
    <location>
        <begin position="321"/>
        <end position="354"/>
    </location>
</feature>
<accession>J0WQ20</accession>
<evidence type="ECO:0000313" key="2">
    <source>
        <dbReference type="EMBL" id="EJD33954.1"/>
    </source>
</evidence>
<feature type="region of interest" description="Disordered" evidence="1">
    <location>
        <begin position="1281"/>
        <end position="1430"/>
    </location>
</feature>
<feature type="compositionally biased region" description="Low complexity" evidence="1">
    <location>
        <begin position="1353"/>
        <end position="1398"/>
    </location>
</feature>
<feature type="compositionally biased region" description="Low complexity" evidence="1">
    <location>
        <begin position="149"/>
        <end position="166"/>
    </location>
</feature>
<proteinExistence type="predicted"/>
<dbReference type="InParanoid" id="J0WQ20"/>
<dbReference type="KEGG" id="adl:AURDEDRAFT_131417"/>
<feature type="region of interest" description="Disordered" evidence="1">
    <location>
        <begin position="641"/>
        <end position="741"/>
    </location>
</feature>
<protein>
    <submittedName>
        <fullName evidence="2">Uncharacterized protein</fullName>
    </submittedName>
</protein>
<feature type="compositionally biased region" description="Low complexity" evidence="1">
    <location>
        <begin position="115"/>
        <end position="130"/>
    </location>
</feature>
<feature type="compositionally biased region" description="Pro residues" evidence="1">
    <location>
        <begin position="330"/>
        <end position="345"/>
    </location>
</feature>
<gene>
    <name evidence="2" type="ORF">AURDEDRAFT_131417</name>
</gene>
<evidence type="ECO:0000256" key="1">
    <source>
        <dbReference type="SAM" id="MobiDB-lite"/>
    </source>
</evidence>
<feature type="non-terminal residue" evidence="2">
    <location>
        <position position="1506"/>
    </location>
</feature>
<feature type="compositionally biased region" description="Polar residues" evidence="1">
    <location>
        <begin position="225"/>
        <end position="236"/>
    </location>
</feature>
<feature type="region of interest" description="Disordered" evidence="1">
    <location>
        <begin position="414"/>
        <end position="479"/>
    </location>
</feature>
<feature type="region of interest" description="Disordered" evidence="1">
    <location>
        <begin position="16"/>
        <end position="237"/>
    </location>
</feature>
<feature type="compositionally biased region" description="Polar residues" evidence="1">
    <location>
        <begin position="442"/>
        <end position="452"/>
    </location>
</feature>
<feature type="compositionally biased region" description="Basic and acidic residues" evidence="1">
    <location>
        <begin position="1330"/>
        <end position="1340"/>
    </location>
</feature>
<keyword evidence="3" id="KW-1185">Reference proteome</keyword>
<feature type="compositionally biased region" description="Pro residues" evidence="1">
    <location>
        <begin position="677"/>
        <end position="687"/>
    </location>
</feature>
<feature type="compositionally biased region" description="Basic and acidic residues" evidence="1">
    <location>
        <begin position="551"/>
        <end position="561"/>
    </location>
</feature>
<feature type="compositionally biased region" description="Low complexity" evidence="1">
    <location>
        <begin position="34"/>
        <end position="69"/>
    </location>
</feature>
<feature type="compositionally biased region" description="Low complexity" evidence="1">
    <location>
        <begin position="641"/>
        <end position="676"/>
    </location>
</feature>
<sequence>MDAGVHIIKTAIKTMSQNPVDRSQDYHPSDYTEAGAAAAKAPSNDANQAVALAAAHPAPSQQSPTSPGAMHAESVVPDVSGAGKTATAPKAGPSPVLSRPPSAVVSPQDASMPRGPTGHSGPAPSGAPAAQTGRLSAVPVSVRTGGITPAHSRPPSAAPAQSRPASGAMSQSRPASVARSLDMTQAGPQTVRPPSSSVRGRNVEMLNTAAAATVPRPSSARLPPVSTQTRPGSRTQHAALPPLPETLPVSAAPSIPAAVWGDLAAHAKQWRKAIRVTLLSEGQLRRAYDLVDHLEEASNAQDVAIAQQQLSQLLPGVDTSLILPGQMNAPPRPQSHPLPPPPCDYPSPASGHFLSEVEQPRPMQHGPGTHASWLQSPSALFHSQDDPQQQLLLLPAQTDGPDPHMRLRHPAQVQSTFPGSSLQPEPVSAPPPSFSGGHGQYGQFTAAAQPSLNAHPAHRQQPFSHLPGPPIFGSSWQHGQHGVFGHQTYNAAHPYNTPEGYTGAYAYSAAHTAAHAQHPQTGAPAQYRLAVPPLPSASGPPNGSGAFSGYRGDDRDSFHFPDEDESLQPAERNGAQWPIQPAASLQNAAPAAAALDAARSSPAAAAAAFATHAPPAAAVTATTHAPPAAAVTATTHAPPAAAAASTSASRAPVGTQAAVPSTAAATSPTSAQTSMPPVAPAAPPAPPAAARSVAAPTKNGGVKLRGNAATVRSDNPEEDALKQPLRLPFPKTPHGRFKSRRKRKEEVVERLSSVFQRVRTEIFALAEELGENPLELLREAMMGTGFGKESPWNLFEQFHSMRRGEWDVRDSYDFGEKTTHEAWSDFKADADYESVLMRFAWTFPEPSAIKTLGKMDKFFLTIRDHFHEAVSILMAGQNSESDSGLVSIDMAPNAKHYFDMFGMPIDVVGRTYQNNVQHTADMIEVAGMVGKPVPRMALDLELPPKLTDPVRYDGWDLARIYNDNTIPLYEAASPHIAPIPKRATECQFLAHLLVNMKNELCIDNWPWWLPLPYSPTLNVDRGLQCYGLRETQYLIQWLCMRDPDDPTRPHPLGPRLCFAGERTDPETPLPTIRTTPVNYPGSDWHGRVLTYSLGNHTLVTPMALELRMWRQLTGEIDSVYRFKHHGKDPRDKTVEDVTASGPSVPTVPATRSNGRRRNVSSAVVTNEMDASGDDEAAMNVDESEQPAAAAARRTRSRVAAALPPLPLDENPAQEPPLMYDGHMPTDGPDGAYWLPSSGNAVQGFPGGVPDNFSVWTCAYARNQPGKWTSYKVRLTKARKKTVQRIGLRQPAPPQLPINGGGAVRAEEGEEIDDDDDEPQASSSVLTNKRARLESAEEGRGRGVAATPSKRKAPAAAAASTPKSASAAAAATSTRTPIRTSAAAAAASTSTPSRATSAAVGGTPQAARTPGRQLTIDIPKSRGNTPAPPPAEKQFRASMLDKPEGPVPEWLPRVPAALEPASVQTAYYRVGVAMKRRRALPEEFCLVLEDLLDAWPVTEALPDDLWQ</sequence>
<feature type="compositionally biased region" description="Acidic residues" evidence="1">
    <location>
        <begin position="1307"/>
        <end position="1318"/>
    </location>
</feature>
<organism evidence="2 3">
    <name type="scientific">Auricularia subglabra (strain TFB-10046 / SS5)</name>
    <name type="common">White-rot fungus</name>
    <name type="synonym">Auricularia delicata (strain TFB10046)</name>
    <dbReference type="NCBI Taxonomy" id="717982"/>
    <lineage>
        <taxon>Eukaryota</taxon>
        <taxon>Fungi</taxon>
        <taxon>Dikarya</taxon>
        <taxon>Basidiomycota</taxon>
        <taxon>Agaricomycotina</taxon>
        <taxon>Agaricomycetes</taxon>
        <taxon>Auriculariales</taxon>
        <taxon>Auriculariaceae</taxon>
        <taxon>Auricularia</taxon>
    </lineage>
</organism>
<name>J0WQ20_AURST</name>
<feature type="compositionally biased region" description="Low complexity" evidence="1">
    <location>
        <begin position="81"/>
        <end position="93"/>
    </location>
</feature>
<evidence type="ECO:0000313" key="3">
    <source>
        <dbReference type="Proteomes" id="UP000006514"/>
    </source>
</evidence>
<feature type="compositionally biased region" description="Acidic residues" evidence="1">
    <location>
        <begin position="1170"/>
        <end position="1184"/>
    </location>
</feature>
<feature type="compositionally biased region" description="Polar residues" evidence="1">
    <location>
        <begin position="182"/>
        <end position="199"/>
    </location>
</feature>
<reference evidence="3" key="1">
    <citation type="journal article" date="2012" name="Science">
        <title>The Paleozoic origin of enzymatic lignin decomposition reconstructed from 31 fungal genomes.</title>
        <authorList>
            <person name="Floudas D."/>
            <person name="Binder M."/>
            <person name="Riley R."/>
            <person name="Barry K."/>
            <person name="Blanchette R.A."/>
            <person name="Henrissat B."/>
            <person name="Martinez A.T."/>
            <person name="Otillar R."/>
            <person name="Spatafora J.W."/>
            <person name="Yadav J.S."/>
            <person name="Aerts A."/>
            <person name="Benoit I."/>
            <person name="Boyd A."/>
            <person name="Carlson A."/>
            <person name="Copeland A."/>
            <person name="Coutinho P.M."/>
            <person name="de Vries R.P."/>
            <person name="Ferreira P."/>
            <person name="Findley K."/>
            <person name="Foster B."/>
            <person name="Gaskell J."/>
            <person name="Glotzer D."/>
            <person name="Gorecki P."/>
            <person name="Heitman J."/>
            <person name="Hesse C."/>
            <person name="Hori C."/>
            <person name="Igarashi K."/>
            <person name="Jurgens J.A."/>
            <person name="Kallen N."/>
            <person name="Kersten P."/>
            <person name="Kohler A."/>
            <person name="Kuees U."/>
            <person name="Kumar T.K.A."/>
            <person name="Kuo A."/>
            <person name="LaButti K."/>
            <person name="Larrondo L.F."/>
            <person name="Lindquist E."/>
            <person name="Ling A."/>
            <person name="Lombard V."/>
            <person name="Lucas S."/>
            <person name="Lundell T."/>
            <person name="Martin R."/>
            <person name="McLaughlin D.J."/>
            <person name="Morgenstern I."/>
            <person name="Morin E."/>
            <person name="Murat C."/>
            <person name="Nagy L.G."/>
            <person name="Nolan M."/>
            <person name="Ohm R.A."/>
            <person name="Patyshakuliyeva A."/>
            <person name="Rokas A."/>
            <person name="Ruiz-Duenas F.J."/>
            <person name="Sabat G."/>
            <person name="Salamov A."/>
            <person name="Samejima M."/>
            <person name="Schmutz J."/>
            <person name="Slot J.C."/>
            <person name="St John F."/>
            <person name="Stenlid J."/>
            <person name="Sun H."/>
            <person name="Sun S."/>
            <person name="Syed K."/>
            <person name="Tsang A."/>
            <person name="Wiebenga A."/>
            <person name="Young D."/>
            <person name="Pisabarro A."/>
            <person name="Eastwood D.C."/>
            <person name="Martin F."/>
            <person name="Cullen D."/>
            <person name="Grigoriev I.V."/>
            <person name="Hibbett D.S."/>
        </authorList>
    </citation>
    <scope>NUCLEOTIDE SEQUENCE [LARGE SCALE GENOMIC DNA]</scope>
    <source>
        <strain evidence="3">TFB10046</strain>
    </source>
</reference>
<feature type="region of interest" description="Disordered" evidence="1">
    <location>
        <begin position="530"/>
        <end position="571"/>
    </location>
</feature>
<feature type="compositionally biased region" description="Polar residues" evidence="1">
    <location>
        <begin position="414"/>
        <end position="423"/>
    </location>
</feature>
<dbReference type="EMBL" id="JH688037">
    <property type="protein sequence ID" value="EJD33954.1"/>
    <property type="molecule type" value="Genomic_DNA"/>
</dbReference>
<feature type="region of interest" description="Disordered" evidence="1">
    <location>
        <begin position="1125"/>
        <end position="1193"/>
    </location>
</feature>